<name>L8J9D9_9GAMM</name>
<proteinExistence type="predicted"/>
<feature type="region of interest" description="Disordered" evidence="1">
    <location>
        <begin position="49"/>
        <end position="74"/>
    </location>
</feature>
<accession>L8J9D9</accession>
<protein>
    <submittedName>
        <fullName evidence="2">Uncharacterized protein</fullName>
    </submittedName>
</protein>
<dbReference type="AlphaFoldDB" id="L8J9D9"/>
<reference evidence="2 3" key="1">
    <citation type="submission" date="2012-12" db="EMBL/GenBank/DDBJ databases">
        <title>Genome Assembly of Photobacterium sp. AK15.</title>
        <authorList>
            <person name="Khatri I."/>
            <person name="Vaidya B."/>
            <person name="Srinivas T.N.R."/>
            <person name="Subramanian S."/>
            <person name="Pinnaka A."/>
        </authorList>
    </citation>
    <scope>NUCLEOTIDE SEQUENCE [LARGE SCALE GENOMIC DNA]</scope>
    <source>
        <strain evidence="2 3">AK15</strain>
    </source>
</reference>
<dbReference type="PATRIC" id="fig|1056511.3.peg.2964"/>
<comment type="caution">
    <text evidence="2">The sequence shown here is derived from an EMBL/GenBank/DDBJ whole genome shotgun (WGS) entry which is preliminary data.</text>
</comment>
<dbReference type="EMBL" id="AMZO01000021">
    <property type="protein sequence ID" value="ELR64798.1"/>
    <property type="molecule type" value="Genomic_DNA"/>
</dbReference>
<dbReference type="Proteomes" id="UP000011134">
    <property type="component" value="Unassembled WGS sequence"/>
</dbReference>
<gene>
    <name evidence="2" type="ORF">C942_01888</name>
</gene>
<evidence type="ECO:0000313" key="2">
    <source>
        <dbReference type="EMBL" id="ELR64798.1"/>
    </source>
</evidence>
<organism evidence="2 3">
    <name type="scientific">Photobacterium marinum</name>
    <dbReference type="NCBI Taxonomy" id="1056511"/>
    <lineage>
        <taxon>Bacteria</taxon>
        <taxon>Pseudomonadati</taxon>
        <taxon>Pseudomonadota</taxon>
        <taxon>Gammaproteobacteria</taxon>
        <taxon>Vibrionales</taxon>
        <taxon>Vibrionaceae</taxon>
        <taxon>Photobacterium</taxon>
    </lineage>
</organism>
<evidence type="ECO:0000313" key="3">
    <source>
        <dbReference type="Proteomes" id="UP000011134"/>
    </source>
</evidence>
<sequence>MPGVSNKPKTQTLSFSGTCRHCGNDTLIYIKETNVKTCALCHRQEDDGTTAEPQLLIENKEKDKKSENEISEHA</sequence>
<evidence type="ECO:0000256" key="1">
    <source>
        <dbReference type="SAM" id="MobiDB-lite"/>
    </source>
</evidence>
<keyword evidence="3" id="KW-1185">Reference proteome</keyword>
<feature type="compositionally biased region" description="Basic and acidic residues" evidence="1">
    <location>
        <begin position="58"/>
        <end position="74"/>
    </location>
</feature>
<dbReference type="RefSeq" id="WP_007466823.1">
    <property type="nucleotide sequence ID" value="NZ_AMZO01000021.1"/>
</dbReference>